<accession>A0ABY4M0Q1</accession>
<organism evidence="2 3">
    <name type="scientific">Streptomyces halobius</name>
    <dbReference type="NCBI Taxonomy" id="2879846"/>
    <lineage>
        <taxon>Bacteria</taxon>
        <taxon>Bacillati</taxon>
        <taxon>Actinomycetota</taxon>
        <taxon>Actinomycetes</taxon>
        <taxon>Kitasatosporales</taxon>
        <taxon>Streptomycetaceae</taxon>
        <taxon>Streptomyces</taxon>
    </lineage>
</organism>
<keyword evidence="3" id="KW-1185">Reference proteome</keyword>
<protein>
    <submittedName>
        <fullName evidence="2">Y4bD/Y4pK family protein</fullName>
    </submittedName>
</protein>
<feature type="region of interest" description="Disordered" evidence="1">
    <location>
        <begin position="1"/>
        <end position="28"/>
    </location>
</feature>
<gene>
    <name evidence="2" type="ORF">K9S39_05130</name>
</gene>
<dbReference type="Proteomes" id="UP000830115">
    <property type="component" value="Chromosome"/>
</dbReference>
<dbReference type="InterPro" id="IPR035315">
    <property type="entry name" value="DUF5372"/>
</dbReference>
<dbReference type="EMBL" id="CP086322">
    <property type="protein sequence ID" value="UQA91340.1"/>
    <property type="molecule type" value="Genomic_DNA"/>
</dbReference>
<dbReference type="RefSeq" id="WP_248862170.1">
    <property type="nucleotide sequence ID" value="NZ_CP086322.1"/>
</dbReference>
<evidence type="ECO:0000256" key="1">
    <source>
        <dbReference type="SAM" id="MobiDB-lite"/>
    </source>
</evidence>
<dbReference type="Pfam" id="PF17342">
    <property type="entry name" value="DUF5372"/>
    <property type="match status" value="1"/>
</dbReference>
<name>A0ABY4M0Q1_9ACTN</name>
<feature type="compositionally biased region" description="Polar residues" evidence="1">
    <location>
        <begin position="1"/>
        <end position="21"/>
    </location>
</feature>
<evidence type="ECO:0000313" key="2">
    <source>
        <dbReference type="EMBL" id="UQA91340.1"/>
    </source>
</evidence>
<proteinExistence type="predicted"/>
<sequence length="118" mass="12961">MWPLSPGSSRSCPCHESSTAPDQHGQPGVVRVTHPFHPWHGREFAFVDRCLAWDVDRVSFLDENGEVASLPAAWTDIDPVDPFVVVADGPCPFRVQDLLAAADLLDALRSRTVGKKMP</sequence>
<evidence type="ECO:0000313" key="3">
    <source>
        <dbReference type="Proteomes" id="UP000830115"/>
    </source>
</evidence>
<reference evidence="2" key="1">
    <citation type="submission" date="2021-10" db="EMBL/GenBank/DDBJ databases">
        <title>Streptomyces nigrumlapis sp.nov.,an antimicrobial producing actinobacterium isolated from Black Gobi rocks.</title>
        <authorList>
            <person name="Wen Y."/>
            <person name="Zhang W."/>
            <person name="Liu X.G."/>
        </authorList>
    </citation>
    <scope>NUCLEOTIDE SEQUENCE</scope>
    <source>
        <strain evidence="2">ST13-2-2</strain>
    </source>
</reference>